<evidence type="ECO:0000313" key="2">
    <source>
        <dbReference type="Proteomes" id="UP000652219"/>
    </source>
</evidence>
<organism evidence="1 2">
    <name type="scientific">Colletotrichum sojae</name>
    <dbReference type="NCBI Taxonomy" id="2175907"/>
    <lineage>
        <taxon>Eukaryota</taxon>
        <taxon>Fungi</taxon>
        <taxon>Dikarya</taxon>
        <taxon>Ascomycota</taxon>
        <taxon>Pezizomycotina</taxon>
        <taxon>Sordariomycetes</taxon>
        <taxon>Hypocreomycetidae</taxon>
        <taxon>Glomerellales</taxon>
        <taxon>Glomerellaceae</taxon>
        <taxon>Colletotrichum</taxon>
        <taxon>Colletotrichum orchidearum species complex</taxon>
    </lineage>
</organism>
<gene>
    <name evidence="1" type="ORF">CSOJ01_08004</name>
</gene>
<dbReference type="EMBL" id="WIGN01000131">
    <property type="protein sequence ID" value="KAF6807724.1"/>
    <property type="molecule type" value="Genomic_DNA"/>
</dbReference>
<dbReference type="AlphaFoldDB" id="A0A8H6MST3"/>
<accession>A0A8H6MST3</accession>
<name>A0A8H6MST3_9PEZI</name>
<evidence type="ECO:0000313" key="1">
    <source>
        <dbReference type="EMBL" id="KAF6807724.1"/>
    </source>
</evidence>
<protein>
    <submittedName>
        <fullName evidence="1">Uncharacterized protein</fullName>
    </submittedName>
</protein>
<keyword evidence="2" id="KW-1185">Reference proteome</keyword>
<comment type="caution">
    <text evidence="1">The sequence shown here is derived from an EMBL/GenBank/DDBJ whole genome shotgun (WGS) entry which is preliminary data.</text>
</comment>
<sequence>MRQNRTSTRGMRSRLVSKLNVIGASKPSASASALARLWFRCTPPFGDATTDPRLASPPGLLPVDLPVTGCSCSQSAAWHTTTSSCWLQGGAVRRGLLRRSARIVNRPLGRQRAAGLGLDLTSMMSVLGRFGSTRGERLASKSKRKDAAAAIEIRPVYGYGPPRLQSQRALDTGRPNE</sequence>
<dbReference type="Proteomes" id="UP000652219">
    <property type="component" value="Unassembled WGS sequence"/>
</dbReference>
<reference evidence="1 2" key="1">
    <citation type="journal article" date="2020" name="Phytopathology">
        <title>Genome Sequence Resources of Colletotrichum truncatum, C. plurivorum, C. musicola, and C. sojae: Four Species Pathogenic to Soybean (Glycine max).</title>
        <authorList>
            <person name="Rogerio F."/>
            <person name="Boufleur T.R."/>
            <person name="Ciampi-Guillardi M."/>
            <person name="Sukno S.A."/>
            <person name="Thon M.R."/>
            <person name="Massola Junior N.S."/>
            <person name="Baroncelli R."/>
        </authorList>
    </citation>
    <scope>NUCLEOTIDE SEQUENCE [LARGE SCALE GENOMIC DNA]</scope>
    <source>
        <strain evidence="1 2">LFN0009</strain>
    </source>
</reference>
<proteinExistence type="predicted"/>